<evidence type="ECO:0000313" key="6">
    <source>
        <dbReference type="Proteomes" id="UP000597877"/>
    </source>
</evidence>
<gene>
    <name evidence="5" type="ORF">H8S00_03885</name>
</gene>
<accession>A0ABR7F1M5</accession>
<evidence type="ECO:0000256" key="1">
    <source>
        <dbReference type="ARBA" id="ARBA00006354"/>
    </source>
</evidence>
<dbReference type="EMBL" id="JACOOZ010000002">
    <property type="protein sequence ID" value="MBC5667122.1"/>
    <property type="molecule type" value="Genomic_DNA"/>
</dbReference>
<evidence type="ECO:0000256" key="2">
    <source>
        <dbReference type="ARBA" id="ARBA00022741"/>
    </source>
</evidence>
<organism evidence="5 6">
    <name type="scientific">Eubacterium segne</name>
    <dbReference type="NCBI Taxonomy" id="2763045"/>
    <lineage>
        <taxon>Bacteria</taxon>
        <taxon>Bacillati</taxon>
        <taxon>Bacillota</taxon>
        <taxon>Clostridia</taxon>
        <taxon>Eubacteriales</taxon>
        <taxon>Eubacteriaceae</taxon>
        <taxon>Eubacterium</taxon>
    </lineage>
</organism>
<dbReference type="PANTHER" id="PTHR32039">
    <property type="entry name" value="MAGNESIUM-CHELATASE SUBUNIT CHLI"/>
    <property type="match status" value="1"/>
</dbReference>
<proteinExistence type="inferred from homology"/>
<feature type="domain" description="AAA+ ATPase" evidence="4">
    <location>
        <begin position="212"/>
        <end position="392"/>
    </location>
</feature>
<comment type="caution">
    <text evidence="5">The sequence shown here is derived from an EMBL/GenBank/DDBJ whole genome shotgun (WGS) entry which is preliminary data.</text>
</comment>
<dbReference type="Pfam" id="PF01078">
    <property type="entry name" value="Mg_chelatase"/>
    <property type="match status" value="1"/>
</dbReference>
<dbReference type="SMART" id="SM00382">
    <property type="entry name" value="AAA"/>
    <property type="match status" value="1"/>
</dbReference>
<dbReference type="Gene3D" id="3.40.50.300">
    <property type="entry name" value="P-loop containing nucleotide triphosphate hydrolases"/>
    <property type="match status" value="1"/>
</dbReference>
<dbReference type="RefSeq" id="WP_186840014.1">
    <property type="nucleotide sequence ID" value="NZ_JACOOZ010000002.1"/>
</dbReference>
<dbReference type="InterPro" id="IPR000523">
    <property type="entry name" value="Mg_chelatse_chII-like_cat_dom"/>
</dbReference>
<comment type="similarity">
    <text evidence="1">Belongs to the Mg-chelatase subunits D/I family. ComM subfamily.</text>
</comment>
<name>A0ABR7F1M5_9FIRM</name>
<dbReference type="InterPro" id="IPR020568">
    <property type="entry name" value="Ribosomal_Su5_D2-typ_SF"/>
</dbReference>
<dbReference type="PANTHER" id="PTHR32039:SF7">
    <property type="entry name" value="COMPETENCE PROTEIN COMM"/>
    <property type="match status" value="1"/>
</dbReference>
<dbReference type="InterPro" id="IPR027417">
    <property type="entry name" value="P-loop_NTPase"/>
</dbReference>
<evidence type="ECO:0000256" key="3">
    <source>
        <dbReference type="ARBA" id="ARBA00022840"/>
    </source>
</evidence>
<evidence type="ECO:0000259" key="4">
    <source>
        <dbReference type="SMART" id="SM00382"/>
    </source>
</evidence>
<dbReference type="InterPro" id="IPR004482">
    <property type="entry name" value="Mg_chelat-rel"/>
</dbReference>
<dbReference type="InterPro" id="IPR014721">
    <property type="entry name" value="Ribsml_uS5_D2-typ_fold_subgr"/>
</dbReference>
<dbReference type="Gene3D" id="3.30.230.10">
    <property type="match status" value="1"/>
</dbReference>
<dbReference type="Proteomes" id="UP000597877">
    <property type="component" value="Unassembled WGS sequence"/>
</dbReference>
<dbReference type="SUPFAM" id="SSF54211">
    <property type="entry name" value="Ribosomal protein S5 domain 2-like"/>
    <property type="match status" value="1"/>
</dbReference>
<keyword evidence="2" id="KW-0547">Nucleotide-binding</keyword>
<dbReference type="InterPro" id="IPR025158">
    <property type="entry name" value="Mg_chelat-rel_C"/>
</dbReference>
<dbReference type="PRINTS" id="PR01657">
    <property type="entry name" value="MCMFAMILY"/>
</dbReference>
<keyword evidence="3" id="KW-0067">ATP-binding</keyword>
<dbReference type="InterPro" id="IPR045006">
    <property type="entry name" value="CHLI-like"/>
</dbReference>
<dbReference type="Pfam" id="PF13335">
    <property type="entry name" value="Mg_chelatase_C"/>
    <property type="match status" value="1"/>
</dbReference>
<keyword evidence="6" id="KW-1185">Reference proteome</keyword>
<protein>
    <submittedName>
        <fullName evidence="5">YifB family Mg chelatase-like AAA ATPase</fullName>
    </submittedName>
</protein>
<reference evidence="5 6" key="1">
    <citation type="submission" date="2020-08" db="EMBL/GenBank/DDBJ databases">
        <title>Genome public.</title>
        <authorList>
            <person name="Liu C."/>
            <person name="Sun Q."/>
        </authorList>
    </citation>
    <scope>NUCLEOTIDE SEQUENCE [LARGE SCALE GENOMIC DNA]</scope>
    <source>
        <strain evidence="5 6">BX4</strain>
    </source>
</reference>
<dbReference type="InterPro" id="IPR003593">
    <property type="entry name" value="AAA+_ATPase"/>
</dbReference>
<dbReference type="NCBIfam" id="TIGR00368">
    <property type="entry name" value="YifB family Mg chelatase-like AAA ATPase"/>
    <property type="match status" value="1"/>
</dbReference>
<dbReference type="InterPro" id="IPR001208">
    <property type="entry name" value="MCM_dom"/>
</dbReference>
<evidence type="ECO:0000313" key="5">
    <source>
        <dbReference type="EMBL" id="MBC5667122.1"/>
    </source>
</evidence>
<dbReference type="Pfam" id="PF13541">
    <property type="entry name" value="ChlI"/>
    <property type="match status" value="1"/>
</dbReference>
<dbReference type="SUPFAM" id="SSF52540">
    <property type="entry name" value="P-loop containing nucleoside triphosphate hydrolases"/>
    <property type="match status" value="1"/>
</dbReference>
<sequence>MVCKVNCAAIMGVDVLPVIVETDICNGLPSFDMVGLLSYDIKESRERVRTAIKNSGFLVPPKRITINFSPGNIRKAGTYFDLPVAVSILWCLDIIKCRLDDKMFVGELSLSGRVVAVNGVLPIVLHAMERGMKYCFVPAMNVGECRYIKGIKVIGVEDLNELVMLLVSGGYKNYQIKEEIEEENISTVYEHNFKWIKGQVMAKRAAEIAAAGMHNILLVGPPGTGKTAIAKAMKTILPEMSQNEKIEISKIQSIAGKLEGNLVGERSFRNPHHTTTVTAMTGGGINPKPGEMTMAHGGVLYMDEFTEFSRGVMEAMRQPLEDKKIVISRKGGTYSFPADFILLASMNPCKCGYYPDRNKCSCTERDVNKYLEKISGPILDRIDLCVHMNNVDFFDLTRESSEESSEEIRKRVNKAVEIQRKRYENEKIRFNSQLEGENIKKYCNLGKKEQELIGQIYENMDLSVRAYEKILKTARTIADLKNHEEIKYEDIAEAVSYKAMSVRRGL</sequence>